<evidence type="ECO:0008006" key="11">
    <source>
        <dbReference type="Google" id="ProtNLM"/>
    </source>
</evidence>
<feature type="repeat" description="HEAT" evidence="7">
    <location>
        <begin position="90"/>
        <end position="127"/>
    </location>
</feature>
<name>A0AAV2TC14_CALDB</name>
<dbReference type="Proteomes" id="UP001497525">
    <property type="component" value="Unassembled WGS sequence"/>
</dbReference>
<organism evidence="9 10">
    <name type="scientific">Calicophoron daubneyi</name>
    <name type="common">Rumen fluke</name>
    <name type="synonym">Paramphistomum daubneyi</name>
    <dbReference type="NCBI Taxonomy" id="300641"/>
    <lineage>
        <taxon>Eukaryota</taxon>
        <taxon>Metazoa</taxon>
        <taxon>Spiralia</taxon>
        <taxon>Lophotrochozoa</taxon>
        <taxon>Platyhelminthes</taxon>
        <taxon>Trematoda</taxon>
        <taxon>Digenea</taxon>
        <taxon>Plagiorchiida</taxon>
        <taxon>Pronocephalata</taxon>
        <taxon>Paramphistomoidea</taxon>
        <taxon>Paramphistomidae</taxon>
        <taxon>Calicophoron</taxon>
    </lineage>
</organism>
<dbReference type="GO" id="GO:0005737">
    <property type="term" value="C:cytoplasm"/>
    <property type="evidence" value="ECO:0007669"/>
    <property type="project" value="UniProtKB-SubCell"/>
</dbReference>
<dbReference type="InterPro" id="IPR028426">
    <property type="entry name" value="Huntingtin_fam"/>
</dbReference>
<evidence type="ECO:0000256" key="1">
    <source>
        <dbReference type="ARBA" id="ARBA00002907"/>
    </source>
</evidence>
<comment type="caution">
    <text evidence="9">The sequence shown here is derived from an EMBL/GenBank/DDBJ whole genome shotgun (WGS) entry which is preliminary data.</text>
</comment>
<evidence type="ECO:0000256" key="6">
    <source>
        <dbReference type="ARBA" id="ARBA00023242"/>
    </source>
</evidence>
<evidence type="ECO:0000256" key="3">
    <source>
        <dbReference type="ARBA" id="ARBA00004496"/>
    </source>
</evidence>
<feature type="region of interest" description="Disordered" evidence="8">
    <location>
        <begin position="3394"/>
        <end position="3413"/>
    </location>
</feature>
<dbReference type="Pfam" id="PF12372">
    <property type="entry name" value="Htt_N-HEAT"/>
    <property type="match status" value="2"/>
</dbReference>
<dbReference type="Gene3D" id="1.25.10.10">
    <property type="entry name" value="Leucine-rich Repeat Variant"/>
    <property type="match status" value="1"/>
</dbReference>
<feature type="region of interest" description="Disordered" evidence="8">
    <location>
        <begin position="1367"/>
        <end position="1390"/>
    </location>
</feature>
<dbReference type="InterPro" id="IPR011989">
    <property type="entry name" value="ARM-like"/>
</dbReference>
<dbReference type="PROSITE" id="PS50077">
    <property type="entry name" value="HEAT_REPEAT"/>
    <property type="match status" value="1"/>
</dbReference>
<evidence type="ECO:0000256" key="7">
    <source>
        <dbReference type="PROSITE-ProRule" id="PRU00103"/>
    </source>
</evidence>
<dbReference type="InterPro" id="IPR021133">
    <property type="entry name" value="HEAT_type_2"/>
</dbReference>
<feature type="region of interest" description="Disordered" evidence="8">
    <location>
        <begin position="1819"/>
        <end position="1840"/>
    </location>
</feature>
<reference evidence="9" key="1">
    <citation type="submission" date="2024-06" db="EMBL/GenBank/DDBJ databases">
        <authorList>
            <person name="Liu X."/>
            <person name="Lenzi L."/>
            <person name="Haldenby T S."/>
            <person name="Uol C."/>
        </authorList>
    </citation>
    <scope>NUCLEOTIDE SEQUENCE</scope>
</reference>
<feature type="compositionally biased region" description="Basic and acidic residues" evidence="8">
    <location>
        <begin position="1371"/>
        <end position="1380"/>
    </location>
</feature>
<evidence type="ECO:0000313" key="10">
    <source>
        <dbReference type="Proteomes" id="UP001497525"/>
    </source>
</evidence>
<protein>
    <recommendedName>
        <fullName evidence="11">Huntingtin</fullName>
    </recommendedName>
</protein>
<dbReference type="InterPro" id="IPR016024">
    <property type="entry name" value="ARM-type_fold"/>
</dbReference>
<evidence type="ECO:0000313" key="9">
    <source>
        <dbReference type="EMBL" id="CAL5134649.1"/>
    </source>
</evidence>
<dbReference type="PANTHER" id="PTHR10170">
    <property type="entry name" value="HUNTINGTON DISEASE PROTEIN"/>
    <property type="match status" value="1"/>
</dbReference>
<feature type="compositionally biased region" description="Low complexity" evidence="8">
    <location>
        <begin position="1198"/>
        <end position="1208"/>
    </location>
</feature>
<keyword evidence="5" id="KW-0963">Cytoplasm</keyword>
<sequence>MGSVGEVGLVSALRALGAIQGQSLASPTAGSAVPQGAESASSSTAVADATEAEQKLSRLELLRVTHHLVGGLLSIQAKAPSSTPSYLSVVLPCLFKLLNNTHQDVRIAADEGINKLIKLLRVSMTHQIICELFLELKRNQSARTVSACLSKFAMLVHRIRPSKRRFYTANLLPVLSAICEREDEQVFEALLDYFTQIAAQLFYYASEKELRELNSSSLNLPHPLHPRPLLRSTVELNSLDNPVTGARCAGLFNTLRYLSIAWQQIVNINPNAALFEAQRTMASTVRPKSGSSNPSQITANSDVPLFGTARNPSSSLSQPSEHDVVHMEDEMWSYALFTCLNHVSHPSITVSTAALETLLQLFTTRRPAYLYPRRWLSRNMNWSAKGPEMILSTESSIIAEETINSVRGTSDDQAEAQFRELERTGTQPSFDAADMQIGVDGDLKLVEPGISDGGRGGGLTRSVSSASLCSAADADSGIAGVLQNEVQKQLSAVKARLAKEEEEKLINRPARDTEEFSGDADYSIIDTIPSSSDQSVVDRIHTSGSISENMATKYDRSINNQAKLLTLSELLSYLAPEDPIPLSESYWLLPYFALHFCLLPSETCAMYPLPMVAPRTSSQLLVVACLTQLVQLYPQKFVSPIPVDRCCSATQSLTPHDASFPTGVDIVLHLLQKHSDPQLRGQVCLLIGSLISSYLVRMAVDGIDQSDLPCWADVQAMFHKLLDAVESLLTSTTPGTTFRLALASLRSCANSILTVPEPNSESCDGSLSLVDHLVDCISRCLVPAARHSYRLVRREFLLLVSQLDWVSINFMETEFFKQPPIHLVRPSRLIDVAWNETWRLLSDSESELRDLASASLVGLSSTLGSMDDCHIEPLTLLVRSLERRLHYWYPQSFSYARLPIMSFGLVDCWSDQSLPPCLSGLPTELDVGPGGLQSFSSHRAHLLYLESTRKSKHHQQPRSPVGVWRLFRDCMTALMELPCPSAFPDDRYMLHGVIRCLNQLIGHSHVMAYADIWYDTSPSTRDGLRDETLTGTSDEDPQTLLSRQRRPRIAMLSWQSLTLLSAAPVTTIDLDLHCELINLCSGCLTRWALFAMTEGSVPTKLGSLGLDLHHTYTRFALSLLHHVARVLFIFWHVIEDITPSPPPAGVALADPLNPGTPVSIFNTIAQVAQTSVGRLATGVNVAPTKTISTPAAASDSVLTTGLTDTSGTSHRKRPVSIKLGGPMRKSQDAASSASETRASSNVRRILGYFNHLPHYMELYKTLRTAFQTFKISPDPSGSQDRFMGLLQAYLHTLNRIMGNLRLAETAPYSDELLTYVRVLYHLQPAACLDAASQILRAFVGTNLISHWDGQLVRLYDLALNPSDSNCSLGKSKAEGQKIEDASSDSAGSETADGLTESVNLLLKQHRMFVDLLVSPELDTNLMASWLKQTQLARAPMTAWIRFARRWRVPVPLSSRASSIKSELEHFFKKFEFIVIHSMESYKWTNCSPLQSGILNLLTHLICLRLNYDQLDTGQRFLKTVLNHCEDLPLEVQRQQTHLFKTLHFGARKLRGLGIDSQTHSSSLTSDYFHSQYLQNANSDQQLVNAMFRFLVLRMAETLAAEGLDPSSIVLSALVPIVVDLFVIQRPLWTPALNPPSGDNATKNPASDQAEVQREAVLNFLLRRLSHLPASYDQLCLIVEESALQYDDRCSDPASTPDDRTERIVSQVFETVLSNLTSGKTVFRTRADISALLRLFDHIILALSSRRSIVNSDNECIRKAYADLIHRLIETIFATETPKAFDCRNTISNNFYCWAVGQVACVRLLIHLLLLLVPKSDSDHEPPISAPQTEGDHPSQPSPRKHQLGDVLRVSILSLHRVIEALETLLRENPHLASLLATLRLSESGLTTSLLMLCQIGLTHLLTLNDLTEPSRYALLCTTYQTWETGSSYSDGDAEPPDLEQLSRHIRSIGTFEPLFYILWCRLTSTVPKFTALVDQSLDVPFCGTTGRLLNTELMAHIALLSSAQMEVNNRKKNSVMLAKLCRNSDENSFLTFRRLITMWDSDEGPIRSLLSNLAKNKIRSQQLLDICDKALPTMSLAEMRTVLRLLPCHLHPSTARKELALLWDHFISPMPGKASTASSSCFNCRRTPLPLALQHSAAQEACRLLEKVIVITNKNGKMSCLIPPETLTSYHARLPSSRILPSMAKLDQLLRRIIGSQSQTAPPAVVGADTNANRLDGINRVNVTKVLRQIESANNVWLLNCARATLLDGCCCSTNVRMVVRLLHALVSDLSETAAIDLQIHKMLHTCCFRCCPRLLQYILTLRPTPSVSTADHYVDANSEHQSSAVTPRVDKLFRLGQQLLFEKIHQAIANPEHLFEEASDPILRDALQSYLTGLTAAVVQFLGLIPQLPAVDASPMESETLALSFLRVMIQFILWSMGYVDEINYFSQHCPSGLPSGFPLSVTLIQSVLQLLDSLLHTVSTRLGKGVDILGDNTETTLALFITFLGAIDQSASLSQSLTWRTRKLPAVTLESGRVGLIQSPLLSSLLVPCQPSLFGPWYPDPVPASTLAWFTLAATSSTASTVLGGNGFRLVQPFGTNGFVQPCQLLSKCRLIRSTFNLPTNPALITLVNTCLSSCVRLLNTSTGSNQDPSTVNHPSSVQLGNLSSISLLGLDPDVLCSVICRVGGLGWLDRRQFEQIWMAYLELLAGTDNDYVHADGGSGGGGGGGLTEFESTDLELIEHNQSVVLALHGLTRLLLDVTLRPEPGDPVHSRLHHQPRCGTSHFSYTKLGRKLTSLVALIESGRLNLLNKHNPPTQNTDVLSNLVTAGTAEQGFAGPTIELTSMVEPDLERPTDSTISEGPSQFAVDWLVRRLDSARAYQSDNSTSPITIIQKSATSPSNRYATDYEDLLFSCLQSVQLLYQSCLKPLQAAIPIESSPLESQQFVGPDGEVLANTDPAATPHSGTLSRTTARSTTLSPATTQYNKSVALAVRSSVIRSAVILSDLFTSRDQFMWLNGYLRESISKLPPLNEFQAPIHIWLTLGMAKCTAVLELAHSAPNTERLHPAALEPAVRQTLLALQSNLTPVQDAGMEAAIFLLHAALLIRAQPHQRQMQQHSPPTGSPLLNELYSQVCGYVEQKLATLFAPVPPIRLAAEGNTLPVDVHQFQSGTLPRGSVTSPIPTTTSSSANVGLKRFMMGVFGGMGAGSKSASGTPSTEPYDITAVTSNVASPACTLVDRVERHQLTVLATAFFLTEHFSDPPVYPVVTDSGSGLTEMLSGLTSSLFRLASPMLTDAPSSSSKQSPYSQLGAGTTSELCCSPAVHTAWCRGAERLILTGRLGKGATESLQKLCITRLRTCRSPHLSLPILRLLVTCMYVNASRLNTQLQRYRRFTSATVSHGLSSSEPVVKTKLTDHAEPTSHSNAAEGSSATTLDQVTVNANEPTDEITVSSQGHSATYVRADTTTEDADSLVLSQPAHSPLPPSLVMDSEGTAGMTQEFLSCLWERLRGGVSPIGLPSNSNAAWINNAWTSFTEASIIAQLLPATSTEIIEAVLGVLVTWSSNQEARLDQRREESVADPVLNKALGEFARLDHAHPDLAAQTLAQLFALFMENEGGQCLVRQWVLLSLPTLLGRQPRRLAIWATTVCLLAASTHPALRAAFCLCCCSRTPAPKLGTADRQEPNNTPSAMCSSSTIGDLLCLAAVHFTEFGLLRKIEGSGPECMKRNEEREVYLSIFQPPNDTQDLANVDENDRHDIRTLNHVYSLIRDSVRN</sequence>
<dbReference type="InterPro" id="IPR024613">
    <property type="entry name" value="Huntingtin_N_HEAT_rpt-2"/>
</dbReference>
<dbReference type="PANTHER" id="PTHR10170:SF10">
    <property type="entry name" value="HUNTINGTIN"/>
    <property type="match status" value="1"/>
</dbReference>
<evidence type="ECO:0000256" key="4">
    <source>
        <dbReference type="ARBA" id="ARBA00007153"/>
    </source>
</evidence>
<evidence type="ECO:0000256" key="8">
    <source>
        <dbReference type="SAM" id="MobiDB-lite"/>
    </source>
</evidence>
<comment type="similarity">
    <text evidence="4">Belongs to the huntingtin family.</text>
</comment>
<evidence type="ECO:0000256" key="5">
    <source>
        <dbReference type="ARBA" id="ARBA00022490"/>
    </source>
</evidence>
<proteinExistence type="inferred from homology"/>
<accession>A0AAV2TC14</accession>
<feature type="compositionally biased region" description="Polar residues" evidence="8">
    <location>
        <begin position="3400"/>
        <end position="3413"/>
    </location>
</feature>
<feature type="region of interest" description="Disordered" evidence="8">
    <location>
        <begin position="1198"/>
        <end position="1236"/>
    </location>
</feature>
<dbReference type="Pfam" id="PF20926">
    <property type="entry name" value="Htt_N-HEAT_1"/>
    <property type="match status" value="1"/>
</dbReference>
<gene>
    <name evidence="9" type="ORF">CDAUBV1_LOCUS8505</name>
</gene>
<comment type="function">
    <text evidence="1">May play a role in microtubule-mediated transport or vesicle function.</text>
</comment>
<dbReference type="EMBL" id="CAXLJL010000212">
    <property type="protein sequence ID" value="CAL5134649.1"/>
    <property type="molecule type" value="Genomic_DNA"/>
</dbReference>
<dbReference type="GO" id="GO:0005634">
    <property type="term" value="C:nucleus"/>
    <property type="evidence" value="ECO:0007669"/>
    <property type="project" value="UniProtKB-SubCell"/>
</dbReference>
<evidence type="ECO:0000256" key="2">
    <source>
        <dbReference type="ARBA" id="ARBA00004123"/>
    </source>
</evidence>
<dbReference type="InterPro" id="IPR048411">
    <property type="entry name" value="Htt_N_HEAT_rpt-1"/>
</dbReference>
<keyword evidence="6" id="KW-0539">Nucleus</keyword>
<dbReference type="SUPFAM" id="SSF48371">
    <property type="entry name" value="ARM repeat"/>
    <property type="match status" value="1"/>
</dbReference>
<comment type="subcellular location">
    <subcellularLocation>
        <location evidence="3">Cytoplasm</location>
    </subcellularLocation>
    <subcellularLocation>
        <location evidence="2">Nucleus</location>
    </subcellularLocation>
</comment>